<dbReference type="Proteomes" id="UP000655225">
    <property type="component" value="Unassembled WGS sequence"/>
</dbReference>
<name>A0A834ZGE1_TETSI</name>
<evidence type="ECO:0000313" key="5">
    <source>
        <dbReference type="Proteomes" id="UP000655225"/>
    </source>
</evidence>
<evidence type="ECO:0000256" key="1">
    <source>
        <dbReference type="ARBA" id="ARBA00022741"/>
    </source>
</evidence>
<dbReference type="AlphaFoldDB" id="A0A834ZGE1"/>
<evidence type="ECO:0000313" key="4">
    <source>
        <dbReference type="EMBL" id="KAF8406850.1"/>
    </source>
</evidence>
<dbReference type="GO" id="GO:0005634">
    <property type="term" value="C:nucleus"/>
    <property type="evidence" value="ECO:0007669"/>
    <property type="project" value="TreeGrafter"/>
</dbReference>
<dbReference type="EMBL" id="JABCRI010000004">
    <property type="protein sequence ID" value="KAF8406850.1"/>
    <property type="molecule type" value="Genomic_DNA"/>
</dbReference>
<keyword evidence="2" id="KW-0067">ATP-binding</keyword>
<proteinExistence type="predicted"/>
<dbReference type="PANTHER" id="PTHR48103:SF2">
    <property type="entry name" value="MIDASIN"/>
    <property type="match status" value="1"/>
</dbReference>
<feature type="domain" description="VWFA" evidence="3">
    <location>
        <begin position="133"/>
        <end position="332"/>
    </location>
</feature>
<dbReference type="GO" id="GO:0005524">
    <property type="term" value="F:ATP binding"/>
    <property type="evidence" value="ECO:0007669"/>
    <property type="project" value="UniProtKB-KW"/>
</dbReference>
<dbReference type="FunFam" id="3.40.50.410:FF:000114">
    <property type="entry name" value="Midasin"/>
    <property type="match status" value="1"/>
</dbReference>
<evidence type="ECO:0000259" key="3">
    <source>
        <dbReference type="PROSITE" id="PS50234"/>
    </source>
</evidence>
<dbReference type="OrthoDB" id="5186at2759"/>
<dbReference type="OMA" id="EYQIMVA"/>
<dbReference type="PANTHER" id="PTHR48103">
    <property type="entry name" value="MIDASIN-RELATED"/>
    <property type="match status" value="1"/>
</dbReference>
<organism evidence="4 5">
    <name type="scientific">Tetracentron sinense</name>
    <name type="common">Spur-leaf</name>
    <dbReference type="NCBI Taxonomy" id="13715"/>
    <lineage>
        <taxon>Eukaryota</taxon>
        <taxon>Viridiplantae</taxon>
        <taxon>Streptophyta</taxon>
        <taxon>Embryophyta</taxon>
        <taxon>Tracheophyta</taxon>
        <taxon>Spermatophyta</taxon>
        <taxon>Magnoliopsida</taxon>
        <taxon>Trochodendrales</taxon>
        <taxon>Trochodendraceae</taxon>
        <taxon>Tetracentron</taxon>
    </lineage>
</organism>
<reference evidence="4 5" key="1">
    <citation type="submission" date="2020-04" db="EMBL/GenBank/DDBJ databases">
        <title>Plant Genome Project.</title>
        <authorList>
            <person name="Zhang R.-G."/>
        </authorList>
    </citation>
    <scope>NUCLEOTIDE SEQUENCE [LARGE SCALE GENOMIC DNA]</scope>
    <source>
        <strain evidence="4">YNK0</strain>
        <tissue evidence="4">Leaf</tissue>
    </source>
</reference>
<dbReference type="GO" id="GO:0030687">
    <property type="term" value="C:preribosome, large subunit precursor"/>
    <property type="evidence" value="ECO:0007669"/>
    <property type="project" value="TreeGrafter"/>
</dbReference>
<gene>
    <name evidence="4" type="ORF">HHK36_005971</name>
</gene>
<dbReference type="InterPro" id="IPR036465">
    <property type="entry name" value="vWFA_dom_sf"/>
</dbReference>
<protein>
    <recommendedName>
        <fullName evidence="3">VWFA domain-containing protein</fullName>
    </recommendedName>
</protein>
<dbReference type="InterPro" id="IPR002035">
    <property type="entry name" value="VWF_A"/>
</dbReference>
<dbReference type="PROSITE" id="PS50234">
    <property type="entry name" value="VWFA"/>
    <property type="match status" value="1"/>
</dbReference>
<dbReference type="SUPFAM" id="SSF53300">
    <property type="entry name" value="vWA-like"/>
    <property type="match status" value="1"/>
</dbReference>
<keyword evidence="5" id="KW-1185">Reference proteome</keyword>
<evidence type="ECO:0000256" key="2">
    <source>
        <dbReference type="ARBA" id="ARBA00022840"/>
    </source>
</evidence>
<dbReference type="GO" id="GO:0000027">
    <property type="term" value="P:ribosomal large subunit assembly"/>
    <property type="evidence" value="ECO:0007669"/>
    <property type="project" value="TreeGrafter"/>
</dbReference>
<comment type="caution">
    <text evidence="4">The sequence shown here is derived from an EMBL/GenBank/DDBJ whole genome shotgun (WGS) entry which is preliminary data.</text>
</comment>
<dbReference type="GO" id="GO:0000055">
    <property type="term" value="P:ribosomal large subunit export from nucleus"/>
    <property type="evidence" value="ECO:0007669"/>
    <property type="project" value="TreeGrafter"/>
</dbReference>
<keyword evidence="1" id="KW-0547">Nucleotide-binding</keyword>
<sequence>MINRRLNCPSMILHPWREPIRTLIGMQGMQLSNLSVNDEDLGKANNLEEASRDIGDNATTLWRRYKLLTTRLSQELAEQLRLVMEPTLASKLQGDYKTGKRINMKKVIPYTASHYRKDKIWLRRNRPSKRDYQVVIAVDDSSSMAESCCGDVAIEALVTVCCAMSQLEVGKLAVASFGKKGNIRLLHDFVQPFTGESGVKIISSLTFNQENTIADEPVVDLLKYLNNILDAAVANARLPSGQNPLKQLVLIIADGRFREKNLKRCVRDVLSRKRMVAFLLLDSPQESIMDLTEASIEGEEIKLTKYLDSFPFPYYIMLKNIEALPRTLADLLRQWFELMQNARD</sequence>
<accession>A0A834ZGE1</accession>